<dbReference type="Gene3D" id="3.30.70.20">
    <property type="match status" value="1"/>
</dbReference>
<dbReference type="AlphaFoldDB" id="A0A656DCY1"/>
<dbReference type="RefSeq" id="WP_081041051.1">
    <property type="nucleotide sequence ID" value="NZ_CZVU01000123.1"/>
</dbReference>
<dbReference type="GO" id="GO:0046872">
    <property type="term" value="F:metal ion binding"/>
    <property type="evidence" value="ECO:0007669"/>
    <property type="project" value="UniProtKB-KW"/>
</dbReference>
<dbReference type="Proteomes" id="UP000243065">
    <property type="component" value="Unassembled WGS sequence"/>
</dbReference>
<dbReference type="InterPro" id="IPR017900">
    <property type="entry name" value="4Fe4S_Fe_S_CS"/>
</dbReference>
<proteinExistence type="predicted"/>
<keyword evidence="1" id="KW-0004">4Fe-4S</keyword>
<dbReference type="PROSITE" id="PS00198">
    <property type="entry name" value="4FE4S_FER_1"/>
    <property type="match status" value="1"/>
</dbReference>
<feature type="domain" description="4Fe-4S ferredoxin-type" evidence="5">
    <location>
        <begin position="20"/>
        <end position="48"/>
    </location>
</feature>
<dbReference type="EMBL" id="CZVU01000123">
    <property type="protein sequence ID" value="CUT05512.1"/>
    <property type="molecule type" value="Genomic_DNA"/>
</dbReference>
<accession>A0A656DCY1</accession>
<reference evidence="6 7" key="1">
    <citation type="submission" date="2015-11" db="EMBL/GenBank/DDBJ databases">
        <authorList>
            <person name="Varghese N."/>
        </authorList>
    </citation>
    <scope>NUCLEOTIDE SEQUENCE [LARGE SCALE GENOMIC DNA]</scope>
    <source>
        <strain evidence="6 7">JGI-24</strain>
    </source>
</reference>
<evidence type="ECO:0000313" key="6">
    <source>
        <dbReference type="EMBL" id="CUT05512.1"/>
    </source>
</evidence>
<dbReference type="Pfam" id="PF14697">
    <property type="entry name" value="Fer4_21"/>
    <property type="match status" value="1"/>
</dbReference>
<organism evidence="6 7">
    <name type="scientific">Kryptobacter tengchongensis</name>
    <dbReference type="NCBI Taxonomy" id="1643429"/>
    <lineage>
        <taxon>Bacteria</taxon>
        <taxon>Pseudomonadati</taxon>
        <taxon>Candidatus Kryptoniota</taxon>
        <taxon>Candidatus Kryptobacter</taxon>
    </lineage>
</organism>
<dbReference type="PANTHER" id="PTHR43687:SF1">
    <property type="entry name" value="FERREDOXIN III"/>
    <property type="match status" value="1"/>
</dbReference>
<evidence type="ECO:0000256" key="3">
    <source>
        <dbReference type="ARBA" id="ARBA00023004"/>
    </source>
</evidence>
<protein>
    <submittedName>
        <fullName evidence="6">4Fe-4S dicluster domain-containing protein</fullName>
    </submittedName>
</protein>
<evidence type="ECO:0000313" key="7">
    <source>
        <dbReference type="Proteomes" id="UP000243065"/>
    </source>
</evidence>
<keyword evidence="2" id="KW-0479">Metal-binding</keyword>
<evidence type="ECO:0000259" key="5">
    <source>
        <dbReference type="PROSITE" id="PS51379"/>
    </source>
</evidence>
<dbReference type="PANTHER" id="PTHR43687">
    <property type="entry name" value="ADENYLYLSULFATE REDUCTASE, BETA SUBUNIT"/>
    <property type="match status" value="1"/>
</dbReference>
<dbReference type="SUPFAM" id="SSF54862">
    <property type="entry name" value="4Fe-4S ferredoxins"/>
    <property type="match status" value="1"/>
</dbReference>
<dbReference type="GO" id="GO:0051539">
    <property type="term" value="F:4 iron, 4 sulfur cluster binding"/>
    <property type="evidence" value="ECO:0007669"/>
    <property type="project" value="UniProtKB-KW"/>
</dbReference>
<dbReference type="InterPro" id="IPR050572">
    <property type="entry name" value="Fe-S_Ferredoxin"/>
</dbReference>
<keyword evidence="7" id="KW-1185">Reference proteome</keyword>
<dbReference type="PROSITE" id="PS51379">
    <property type="entry name" value="4FE4S_FER_2"/>
    <property type="match status" value="2"/>
</dbReference>
<dbReference type="OrthoDB" id="9810688at2"/>
<gene>
    <name evidence="6" type="ORF">JGI24_01697</name>
</gene>
<name>A0A656DCY1_KRYT1</name>
<evidence type="ECO:0000256" key="4">
    <source>
        <dbReference type="ARBA" id="ARBA00023014"/>
    </source>
</evidence>
<evidence type="ECO:0000256" key="2">
    <source>
        <dbReference type="ARBA" id="ARBA00022723"/>
    </source>
</evidence>
<dbReference type="InterPro" id="IPR017896">
    <property type="entry name" value="4Fe4S_Fe-S-bd"/>
</dbReference>
<sequence>MGKYIGLKPFPPTFYEKFAPIAKVIEEKCIGCERCPKICYFDAIKMNNKIAVVNQDNCTGCGLCFEACPVDAIIWVPDESTQTGPFIQRYGVGGIEFGD</sequence>
<feature type="domain" description="4Fe-4S ferredoxin-type" evidence="5">
    <location>
        <begin position="49"/>
        <end position="78"/>
    </location>
</feature>
<evidence type="ECO:0000256" key="1">
    <source>
        <dbReference type="ARBA" id="ARBA00022485"/>
    </source>
</evidence>
<keyword evidence="4" id="KW-0411">Iron-sulfur</keyword>
<keyword evidence="3" id="KW-0408">Iron</keyword>